<gene>
    <name evidence="1" type="ORF">AT268_26855</name>
</gene>
<reference evidence="1 2" key="1">
    <citation type="submission" date="2015-12" db="EMBL/GenBank/DDBJ databases">
        <title>Bacillus cereus Group isolate.</title>
        <authorList>
            <person name="Kovac J."/>
        </authorList>
    </citation>
    <scope>NUCLEOTIDE SEQUENCE [LARGE SCALE GENOMIC DNA]</scope>
    <source>
        <strain evidence="1 2">FSL K6-0073</strain>
    </source>
</reference>
<evidence type="ECO:0008006" key="3">
    <source>
        <dbReference type="Google" id="ProtNLM"/>
    </source>
</evidence>
<proteinExistence type="predicted"/>
<organism evidence="1 2">
    <name type="scientific">Bacillus cereus</name>
    <dbReference type="NCBI Taxonomy" id="1396"/>
    <lineage>
        <taxon>Bacteria</taxon>
        <taxon>Bacillati</taxon>
        <taxon>Bacillota</taxon>
        <taxon>Bacilli</taxon>
        <taxon>Bacillales</taxon>
        <taxon>Bacillaceae</taxon>
        <taxon>Bacillus</taxon>
        <taxon>Bacillus cereus group</taxon>
    </lineage>
</organism>
<evidence type="ECO:0000313" key="1">
    <source>
        <dbReference type="EMBL" id="KXY45056.1"/>
    </source>
</evidence>
<dbReference type="RefSeq" id="WP_061663147.1">
    <property type="nucleotide sequence ID" value="NZ_LOMO01000037.1"/>
</dbReference>
<name>A0A9X0MHY7_BACCE</name>
<dbReference type="EMBL" id="LOMO01000037">
    <property type="protein sequence ID" value="KXY45056.1"/>
    <property type="molecule type" value="Genomic_DNA"/>
</dbReference>
<dbReference type="Proteomes" id="UP000075476">
    <property type="component" value="Unassembled WGS sequence"/>
</dbReference>
<sequence>MLKPDRTVHRFLISSPTRLVGEYISEDLVITHAWSSDPIIEHAIEGPFSRSYYMISIKQENTMGLVGFVSRIEIEPIIVYLSVLFGKRFDYHGPVQESGIFHVPNLGEQGHTKQFKQGFINHHPRANLSVPLNLENFQIMRPLLANSEIISIFTAAGKFYLRALQTYETNPGNAYLDLITCGEILSNYFNFDDEKMYDEDLLKMFKKIEEQMDDGTSVVKNIKQRLYQVKRRFTFTILDLLTPDFFEANEINEEHGTRASLTPDTIEKRIKVAYDLRSMYVHTGVQFGREISVPDNEVPTGTWVTLEGKEEKTLLKALNNAPTFKGLERIMRFCLLQFLQTNNIINLTELSQTEEPSDTETEI</sequence>
<protein>
    <recommendedName>
        <fullName evidence="3">Apea-like HEPN domain-containing protein</fullName>
    </recommendedName>
</protein>
<evidence type="ECO:0000313" key="2">
    <source>
        <dbReference type="Proteomes" id="UP000075476"/>
    </source>
</evidence>
<accession>A0A9X0MHY7</accession>
<comment type="caution">
    <text evidence="1">The sequence shown here is derived from an EMBL/GenBank/DDBJ whole genome shotgun (WGS) entry which is preliminary data.</text>
</comment>
<dbReference type="AlphaFoldDB" id="A0A9X0MHY7"/>